<sequence length="269" mass="31681">MFPVLLNTRLRSTGRLFLYIAFLWMPCMAVAQEEEPVVDTTIVTIEDSVVAPVESEDYKQEDFTPVQPELRIVPDSSVNKLKRDEAFAYANDSAYWTKKAKEPVKREKGFWDYFYEFFSGSGVRTVTYIILGVIFVLIIYRIIVVNNLFMTAASRRRKEGVQELENEIDDNDFDGKIQAAIQERDFRAAIRFMYLKSLRSLNDKGWIRYHAQGTNYEYISQVHPYGVGNEFRFLTHVYEYVWYGEFALSEEQFNRVHQNFQHFFNAVRP</sequence>
<dbReference type="Pfam" id="PF13559">
    <property type="entry name" value="DUF4129"/>
    <property type="match status" value="1"/>
</dbReference>
<keyword evidence="2" id="KW-0732">Signal</keyword>
<accession>A0A3B7MYX7</accession>
<protein>
    <submittedName>
        <fullName evidence="4">DUF4129 domain-containing protein</fullName>
    </submittedName>
</protein>
<keyword evidence="5" id="KW-1185">Reference proteome</keyword>
<dbReference type="AlphaFoldDB" id="A0A3B7MYX7"/>
<dbReference type="InterPro" id="IPR025403">
    <property type="entry name" value="TgpA-like_C"/>
</dbReference>
<organism evidence="4 5">
    <name type="scientific">Paraflavitalea soli</name>
    <dbReference type="NCBI Taxonomy" id="2315862"/>
    <lineage>
        <taxon>Bacteria</taxon>
        <taxon>Pseudomonadati</taxon>
        <taxon>Bacteroidota</taxon>
        <taxon>Chitinophagia</taxon>
        <taxon>Chitinophagales</taxon>
        <taxon>Chitinophagaceae</taxon>
        <taxon>Paraflavitalea</taxon>
    </lineage>
</organism>
<proteinExistence type="predicted"/>
<reference evidence="4 5" key="1">
    <citation type="submission" date="2018-09" db="EMBL/GenBank/DDBJ databases">
        <title>Genome sequencing of strain 6GH32-13.</title>
        <authorList>
            <person name="Weon H.-Y."/>
            <person name="Heo J."/>
            <person name="Kwon S.-W."/>
        </authorList>
    </citation>
    <scope>NUCLEOTIDE SEQUENCE [LARGE SCALE GENOMIC DNA]</scope>
    <source>
        <strain evidence="4 5">5GH32-13</strain>
    </source>
</reference>
<evidence type="ECO:0000256" key="2">
    <source>
        <dbReference type="SAM" id="SignalP"/>
    </source>
</evidence>
<dbReference type="OrthoDB" id="5491447at2"/>
<gene>
    <name evidence="4" type="ORF">D3H65_31650</name>
</gene>
<evidence type="ECO:0000313" key="4">
    <source>
        <dbReference type="EMBL" id="AXY78276.1"/>
    </source>
</evidence>
<feature type="signal peptide" evidence="2">
    <location>
        <begin position="1"/>
        <end position="31"/>
    </location>
</feature>
<dbReference type="EMBL" id="CP032157">
    <property type="protein sequence ID" value="AXY78276.1"/>
    <property type="molecule type" value="Genomic_DNA"/>
</dbReference>
<name>A0A3B7MYX7_9BACT</name>
<keyword evidence="1" id="KW-0472">Membrane</keyword>
<dbReference type="Proteomes" id="UP000263900">
    <property type="component" value="Chromosome"/>
</dbReference>
<evidence type="ECO:0000259" key="3">
    <source>
        <dbReference type="Pfam" id="PF13559"/>
    </source>
</evidence>
<evidence type="ECO:0000313" key="5">
    <source>
        <dbReference type="Proteomes" id="UP000263900"/>
    </source>
</evidence>
<evidence type="ECO:0000256" key="1">
    <source>
        <dbReference type="SAM" id="Phobius"/>
    </source>
</evidence>
<feature type="domain" description="Protein-glutamine gamma-glutamyltransferase-like C-terminal" evidence="3">
    <location>
        <begin position="194"/>
        <end position="258"/>
    </location>
</feature>
<dbReference type="RefSeq" id="WP_119054148.1">
    <property type="nucleotide sequence ID" value="NZ_CP032157.1"/>
</dbReference>
<feature type="transmembrane region" description="Helical" evidence="1">
    <location>
        <begin position="126"/>
        <end position="149"/>
    </location>
</feature>
<feature type="chain" id="PRO_5017568064" evidence="2">
    <location>
        <begin position="32"/>
        <end position="269"/>
    </location>
</feature>
<dbReference type="KEGG" id="pseg:D3H65_31650"/>
<keyword evidence="1" id="KW-1133">Transmembrane helix</keyword>
<keyword evidence="1" id="KW-0812">Transmembrane</keyword>